<protein>
    <submittedName>
        <fullName evidence="1">DUF1456 family protein</fullName>
    </submittedName>
</protein>
<comment type="caution">
    <text evidence="1">The sequence shown here is derived from an EMBL/GenBank/DDBJ whole genome shotgun (WGS) entry which is preliminary data.</text>
</comment>
<dbReference type="PANTHER" id="PTHR37805:SF1">
    <property type="entry name" value="CYTOPLASMIC PROTEIN"/>
    <property type="match status" value="1"/>
</dbReference>
<evidence type="ECO:0000313" key="2">
    <source>
        <dbReference type="Proteomes" id="UP000479293"/>
    </source>
</evidence>
<evidence type="ECO:0000313" key="1">
    <source>
        <dbReference type="EMBL" id="MPR34946.1"/>
    </source>
</evidence>
<gene>
    <name evidence="1" type="ORF">GBK04_16690</name>
</gene>
<dbReference type="EMBL" id="WHLY01000002">
    <property type="protein sequence ID" value="MPR34946.1"/>
    <property type="molecule type" value="Genomic_DNA"/>
</dbReference>
<dbReference type="Proteomes" id="UP000479293">
    <property type="component" value="Unassembled WGS sequence"/>
</dbReference>
<proteinExistence type="predicted"/>
<accession>A0A7C9F746</accession>
<reference evidence="1 2" key="1">
    <citation type="submission" date="2019-10" db="EMBL/GenBank/DDBJ databases">
        <title>Draft Genome Sequence of Cytophagaceae sp. SJW1-29.</title>
        <authorList>
            <person name="Choi A."/>
        </authorList>
    </citation>
    <scope>NUCLEOTIDE SEQUENCE [LARGE SCALE GENOMIC DNA]</scope>
    <source>
        <strain evidence="1 2">SJW1-29</strain>
    </source>
</reference>
<dbReference type="PANTHER" id="PTHR37805">
    <property type="entry name" value="CYTOPLASMIC PROTEIN-RELATED"/>
    <property type="match status" value="1"/>
</dbReference>
<organism evidence="1 2">
    <name type="scientific">Salmonirosea aquatica</name>
    <dbReference type="NCBI Taxonomy" id="2654236"/>
    <lineage>
        <taxon>Bacteria</taxon>
        <taxon>Pseudomonadati</taxon>
        <taxon>Bacteroidota</taxon>
        <taxon>Cytophagia</taxon>
        <taxon>Cytophagales</taxon>
        <taxon>Spirosomataceae</taxon>
        <taxon>Salmonirosea</taxon>
    </lineage>
</organism>
<dbReference type="RefSeq" id="WP_152761586.1">
    <property type="nucleotide sequence ID" value="NZ_WHLY01000002.1"/>
</dbReference>
<dbReference type="AlphaFoldDB" id="A0A7C9F746"/>
<keyword evidence="2" id="KW-1185">Reference proteome</keyword>
<sequence>MNNNDTLRRLRFAFDLDDHSMMTLFKKGGYEATRAEVSNWLKKDEDPDFQVLKDVMLATFLNGFIVEKRGKKDGQDPIAEKRMNNNLVLRKLKIALSMDDTDMLDTFALVGFHISKHEISAFFRNPTNSHYRACKDQILRNFLVGLQMKYRPGPGEDSAE</sequence>
<name>A0A7C9F746_9BACT</name>
<dbReference type="InterPro" id="IPR009921">
    <property type="entry name" value="YehS-like"/>
</dbReference>
<dbReference type="Pfam" id="PF07308">
    <property type="entry name" value="DUF1456"/>
    <property type="match status" value="2"/>
</dbReference>